<dbReference type="InterPro" id="IPR036249">
    <property type="entry name" value="Thioredoxin-like_sf"/>
</dbReference>
<sequence length="84" mass="9643">MELEEIPECFYPATGKNQAKVLHKIYFGDESYNKGHSHAYEFLGISPQSGAIVLVRPDQYRRFGCDSLDDFEMVGLFFAEFMIP</sequence>
<dbReference type="Pfam" id="PF07976">
    <property type="entry name" value="Phe_hydrox_dim"/>
    <property type="match status" value="1"/>
</dbReference>
<evidence type="ECO:0000313" key="3">
    <source>
        <dbReference type="EMBL" id="THC90944.1"/>
    </source>
</evidence>
<dbReference type="Proteomes" id="UP000308092">
    <property type="component" value="Unassembled WGS sequence"/>
</dbReference>
<evidence type="ECO:0000259" key="2">
    <source>
        <dbReference type="Pfam" id="PF07976"/>
    </source>
</evidence>
<keyword evidence="4" id="KW-1185">Reference proteome</keyword>
<feature type="domain" description="Phenol hydroxylase-like C-terminal dimerisation" evidence="2">
    <location>
        <begin position="2"/>
        <end position="83"/>
    </location>
</feature>
<protein>
    <recommendedName>
        <fullName evidence="2">Phenol hydroxylase-like C-terminal dimerisation domain-containing protein</fullName>
    </recommendedName>
</protein>
<dbReference type="VEuPathDB" id="FungiDB:EYZ11_009594"/>
<dbReference type="SUPFAM" id="SSF52833">
    <property type="entry name" value="Thioredoxin-like"/>
    <property type="match status" value="1"/>
</dbReference>
<reference evidence="3 4" key="1">
    <citation type="submission" date="2019-03" db="EMBL/GenBank/DDBJ databases">
        <title>The genome sequence of a newly discovered highly antifungal drug resistant Aspergillus species, Aspergillus tanneri NIH 1004.</title>
        <authorList>
            <person name="Mounaud S."/>
            <person name="Singh I."/>
            <person name="Joardar V."/>
            <person name="Pakala S."/>
            <person name="Pakala S."/>
            <person name="Venepally P."/>
            <person name="Hoover J."/>
            <person name="Nierman W."/>
            <person name="Chung J."/>
            <person name="Losada L."/>
        </authorList>
    </citation>
    <scope>NUCLEOTIDE SEQUENCE [LARGE SCALE GENOMIC DNA]</scope>
    <source>
        <strain evidence="3 4">NIH1004</strain>
    </source>
</reference>
<evidence type="ECO:0000256" key="1">
    <source>
        <dbReference type="ARBA" id="ARBA00023002"/>
    </source>
</evidence>
<dbReference type="AlphaFoldDB" id="A0A4V6RQQ4"/>
<comment type="caution">
    <text evidence="3">The sequence shown here is derived from an EMBL/GenBank/DDBJ whole genome shotgun (WGS) entry which is preliminary data.</text>
</comment>
<evidence type="ECO:0000313" key="4">
    <source>
        <dbReference type="Proteomes" id="UP000308092"/>
    </source>
</evidence>
<name>A0A4V6RQQ4_9EURO</name>
<gene>
    <name evidence="3" type="ORF">EYZ11_009594</name>
</gene>
<accession>A0A4V6RQQ4</accession>
<dbReference type="GO" id="GO:0016491">
    <property type="term" value="F:oxidoreductase activity"/>
    <property type="evidence" value="ECO:0007669"/>
    <property type="project" value="UniProtKB-KW"/>
</dbReference>
<keyword evidence="1" id="KW-0560">Oxidoreductase</keyword>
<proteinExistence type="predicted"/>
<organism evidence="3 4">
    <name type="scientific">Aspergillus tanneri</name>
    <dbReference type="NCBI Taxonomy" id="1220188"/>
    <lineage>
        <taxon>Eukaryota</taxon>
        <taxon>Fungi</taxon>
        <taxon>Dikarya</taxon>
        <taxon>Ascomycota</taxon>
        <taxon>Pezizomycotina</taxon>
        <taxon>Eurotiomycetes</taxon>
        <taxon>Eurotiomycetidae</taxon>
        <taxon>Eurotiales</taxon>
        <taxon>Aspergillaceae</taxon>
        <taxon>Aspergillus</taxon>
        <taxon>Aspergillus subgen. Circumdati</taxon>
    </lineage>
</organism>
<dbReference type="InterPro" id="IPR038220">
    <property type="entry name" value="PHOX_C_sf"/>
</dbReference>
<dbReference type="InterPro" id="IPR012941">
    <property type="entry name" value="Phe_hydrox_C_dim_dom"/>
</dbReference>
<dbReference type="EMBL" id="SOSA01000463">
    <property type="protein sequence ID" value="THC90944.1"/>
    <property type="molecule type" value="Genomic_DNA"/>
</dbReference>
<dbReference type="Gene3D" id="3.40.30.20">
    <property type="match status" value="1"/>
</dbReference>
<dbReference type="STRING" id="1220188.A0A4V6RQQ4"/>